<dbReference type="PANTHER" id="PTHR46401:SF2">
    <property type="entry name" value="GLYCOSYLTRANSFERASE WBBK-RELATED"/>
    <property type="match status" value="1"/>
</dbReference>
<accession>A0A2H0BT65</accession>
<gene>
    <name evidence="4" type="ORF">COX00_04240</name>
</gene>
<dbReference type="AlphaFoldDB" id="A0A2H0BT65"/>
<sequence>MRIAQLVSPLNATTRRSNKAIYSHVGTLCDEMQHAGNEMHLFASGDSKTDAKLHAVNESYLDIPEISDFERTYSTELLISECYEFAKHLDIIHSHFTLKTAFFTGLVDVPTVVSVHSPIRDELKPFLRKFKSNYYVSFSHAQRKQLPDLNWFANIYHGIDTKLFSYKAKPEDYFLYIGRIVEEKGVHIAIEAAKQAGAKLVIAGRSYQTGGYWQKQIEGLIDDKQIIYVGEANLERKIELYQNAKAVLFPTQFEEPFGLVMIESMSCGTPVIGWDNGSVREVLKDGVSGYVVNDLKSMVDAMKSIDGISRQACRERAERLFSNETMVEGYLRVYNRVLEDQKRLQN</sequence>
<dbReference type="EMBL" id="PCSZ01000076">
    <property type="protein sequence ID" value="PIP60240.1"/>
    <property type="molecule type" value="Genomic_DNA"/>
</dbReference>
<name>A0A2H0BT65_9BACT</name>
<comment type="caution">
    <text evidence="4">The sequence shown here is derived from an EMBL/GenBank/DDBJ whole genome shotgun (WGS) entry which is preliminary data.</text>
</comment>
<reference evidence="4 5" key="1">
    <citation type="submission" date="2017-09" db="EMBL/GenBank/DDBJ databases">
        <title>Depth-based differentiation of microbial function through sediment-hosted aquifers and enrichment of novel symbionts in the deep terrestrial subsurface.</title>
        <authorList>
            <person name="Probst A.J."/>
            <person name="Ladd B."/>
            <person name="Jarett J.K."/>
            <person name="Geller-Mcgrath D.E."/>
            <person name="Sieber C.M."/>
            <person name="Emerson J.B."/>
            <person name="Anantharaman K."/>
            <person name="Thomas B.C."/>
            <person name="Malmstrom R."/>
            <person name="Stieglmeier M."/>
            <person name="Klingl A."/>
            <person name="Woyke T."/>
            <person name="Ryan C.M."/>
            <person name="Banfield J.F."/>
        </authorList>
    </citation>
    <scope>NUCLEOTIDE SEQUENCE [LARGE SCALE GENOMIC DNA]</scope>
    <source>
        <strain evidence="4">CG22_combo_CG10-13_8_21_14_all_47_17</strain>
    </source>
</reference>
<evidence type="ECO:0000313" key="4">
    <source>
        <dbReference type="EMBL" id="PIP60240.1"/>
    </source>
</evidence>
<dbReference type="PANTHER" id="PTHR46401">
    <property type="entry name" value="GLYCOSYLTRANSFERASE WBBK-RELATED"/>
    <property type="match status" value="1"/>
</dbReference>
<dbReference type="Pfam" id="PF00534">
    <property type="entry name" value="Glycos_transf_1"/>
    <property type="match status" value="1"/>
</dbReference>
<feature type="domain" description="Glycosyltransferase subfamily 4-like N-terminal" evidence="3">
    <location>
        <begin position="24"/>
        <end position="162"/>
    </location>
</feature>
<dbReference type="Gene3D" id="3.40.50.2000">
    <property type="entry name" value="Glycogen Phosphorylase B"/>
    <property type="match status" value="2"/>
</dbReference>
<dbReference type="Pfam" id="PF13439">
    <property type="entry name" value="Glyco_transf_4"/>
    <property type="match status" value="1"/>
</dbReference>
<protein>
    <submittedName>
        <fullName evidence="4">Glycosyl transferase</fullName>
    </submittedName>
</protein>
<dbReference type="Proteomes" id="UP000231581">
    <property type="component" value="Unassembled WGS sequence"/>
</dbReference>
<organism evidence="4 5">
    <name type="scientific">Candidatus Uhrbacteria bacterium CG22_combo_CG10-13_8_21_14_all_47_17</name>
    <dbReference type="NCBI Taxonomy" id="1975041"/>
    <lineage>
        <taxon>Bacteria</taxon>
        <taxon>Candidatus Uhriibacteriota</taxon>
    </lineage>
</organism>
<dbReference type="GO" id="GO:0016757">
    <property type="term" value="F:glycosyltransferase activity"/>
    <property type="evidence" value="ECO:0007669"/>
    <property type="project" value="InterPro"/>
</dbReference>
<feature type="domain" description="Glycosyl transferase family 1" evidence="2">
    <location>
        <begin position="168"/>
        <end position="305"/>
    </location>
</feature>
<evidence type="ECO:0000259" key="2">
    <source>
        <dbReference type="Pfam" id="PF00534"/>
    </source>
</evidence>
<evidence type="ECO:0000313" key="5">
    <source>
        <dbReference type="Proteomes" id="UP000231581"/>
    </source>
</evidence>
<proteinExistence type="predicted"/>
<evidence type="ECO:0000259" key="3">
    <source>
        <dbReference type="Pfam" id="PF13439"/>
    </source>
</evidence>
<dbReference type="InterPro" id="IPR001296">
    <property type="entry name" value="Glyco_trans_1"/>
</dbReference>
<dbReference type="CDD" id="cd03802">
    <property type="entry name" value="GT4_AviGT4-like"/>
    <property type="match status" value="1"/>
</dbReference>
<dbReference type="InterPro" id="IPR028098">
    <property type="entry name" value="Glyco_trans_4-like_N"/>
</dbReference>
<dbReference type="SUPFAM" id="SSF53756">
    <property type="entry name" value="UDP-Glycosyltransferase/glycogen phosphorylase"/>
    <property type="match status" value="1"/>
</dbReference>
<evidence type="ECO:0000256" key="1">
    <source>
        <dbReference type="ARBA" id="ARBA00022679"/>
    </source>
</evidence>
<keyword evidence="1 4" id="KW-0808">Transferase</keyword>